<evidence type="ECO:0000313" key="3">
    <source>
        <dbReference type="Proteomes" id="UP001224122"/>
    </source>
</evidence>
<dbReference type="InterPro" id="IPR001296">
    <property type="entry name" value="Glyco_trans_1"/>
</dbReference>
<evidence type="ECO:0000313" key="2">
    <source>
        <dbReference type="EMBL" id="MDQ0198777.1"/>
    </source>
</evidence>
<organism evidence="2 3">
    <name type="scientific">Neobacillus ginsengisoli</name>
    <dbReference type="NCBI Taxonomy" id="904295"/>
    <lineage>
        <taxon>Bacteria</taxon>
        <taxon>Bacillati</taxon>
        <taxon>Bacillota</taxon>
        <taxon>Bacilli</taxon>
        <taxon>Bacillales</taxon>
        <taxon>Bacillaceae</taxon>
        <taxon>Neobacillus</taxon>
    </lineage>
</organism>
<proteinExistence type="predicted"/>
<dbReference type="EMBL" id="JAUSTW010000003">
    <property type="protein sequence ID" value="MDQ0198777.1"/>
    <property type="molecule type" value="Genomic_DNA"/>
</dbReference>
<dbReference type="Gene3D" id="3.40.50.2000">
    <property type="entry name" value="Glycogen Phosphorylase B"/>
    <property type="match status" value="2"/>
</dbReference>
<dbReference type="Proteomes" id="UP001224122">
    <property type="component" value="Unassembled WGS sequence"/>
</dbReference>
<evidence type="ECO:0000259" key="1">
    <source>
        <dbReference type="Pfam" id="PF00534"/>
    </source>
</evidence>
<feature type="domain" description="Glycosyl transferase family 1" evidence="1">
    <location>
        <begin position="211"/>
        <end position="368"/>
    </location>
</feature>
<accession>A0ABT9XV50</accession>
<reference evidence="2 3" key="1">
    <citation type="submission" date="2023-07" db="EMBL/GenBank/DDBJ databases">
        <title>Genomic Encyclopedia of Type Strains, Phase IV (KMG-IV): sequencing the most valuable type-strain genomes for metagenomic binning, comparative biology and taxonomic classification.</title>
        <authorList>
            <person name="Goeker M."/>
        </authorList>
    </citation>
    <scope>NUCLEOTIDE SEQUENCE [LARGE SCALE GENOMIC DNA]</scope>
    <source>
        <strain evidence="2 3">DSM 27594</strain>
    </source>
</reference>
<dbReference type="PANTHER" id="PTHR12526">
    <property type="entry name" value="GLYCOSYLTRANSFERASE"/>
    <property type="match status" value="1"/>
</dbReference>
<keyword evidence="3" id="KW-1185">Reference proteome</keyword>
<sequence length="395" mass="45454">MKKKLLFVIDSLSMGGAEKSLVSLLNLLDFTKYEVDLLFFKQGCDLEKFIPESVNILPIPDYFSFLSGVKFSNGKNLRFIVRRILTSLNLRVNKIKSNSLNSEQVVFRSIKKHLKPIEQEYDVAIAYSQGMPTYFVANKVIASKKFAWINNDYINTTFNKKIDNESYKSIDKIIAVSEYIKKSVAQISTDYKNKVDIIFDIIDPKVIYQKAKEKKVFDDYTNKVKILTVGRLVPEKSYDLAIKVAKLLKNNGYNFKWFVVGEGSERSKLQDLINQYGLSDYFILLGKKINPYVYMGNCDIYVQTSIREGFGLTVCEAKILKKPIVCTNFSTAKEIIRNNVDGLIVENTVESIYNGITKYIDDTKFKQKILFELENEKPYSSVDQIEKFYKLVENG</sequence>
<dbReference type="RefSeq" id="WP_307407009.1">
    <property type="nucleotide sequence ID" value="NZ_JAUSTW010000003.1"/>
</dbReference>
<gene>
    <name evidence="2" type="ORF">J2S10_001935</name>
</gene>
<dbReference type="PANTHER" id="PTHR12526:SF630">
    <property type="entry name" value="GLYCOSYLTRANSFERASE"/>
    <property type="match status" value="1"/>
</dbReference>
<name>A0ABT9XV50_9BACI</name>
<dbReference type="SUPFAM" id="SSF53756">
    <property type="entry name" value="UDP-Glycosyltransferase/glycogen phosphorylase"/>
    <property type="match status" value="1"/>
</dbReference>
<comment type="caution">
    <text evidence="2">The sequence shown here is derived from an EMBL/GenBank/DDBJ whole genome shotgun (WGS) entry which is preliminary data.</text>
</comment>
<protein>
    <submittedName>
        <fullName evidence="2">Glycosyltransferase involved in cell wall biosynthesis</fullName>
    </submittedName>
</protein>
<dbReference type="Pfam" id="PF00534">
    <property type="entry name" value="Glycos_transf_1"/>
    <property type="match status" value="1"/>
</dbReference>
<dbReference type="CDD" id="cd03811">
    <property type="entry name" value="GT4_GT28_WabH-like"/>
    <property type="match status" value="1"/>
</dbReference>